<dbReference type="Gene3D" id="3.10.180.10">
    <property type="entry name" value="2,3-Dihydroxybiphenyl 1,2-Dioxygenase, domain 1"/>
    <property type="match status" value="1"/>
</dbReference>
<organism evidence="2 3">
    <name type="scientific">Luteolibacter soli</name>
    <dbReference type="NCBI Taxonomy" id="3135280"/>
    <lineage>
        <taxon>Bacteria</taxon>
        <taxon>Pseudomonadati</taxon>
        <taxon>Verrucomicrobiota</taxon>
        <taxon>Verrucomicrobiia</taxon>
        <taxon>Verrucomicrobiales</taxon>
        <taxon>Verrucomicrobiaceae</taxon>
        <taxon>Luteolibacter</taxon>
    </lineage>
</organism>
<dbReference type="SUPFAM" id="SSF54593">
    <property type="entry name" value="Glyoxalase/Bleomycin resistance protein/Dihydroxybiphenyl dioxygenase"/>
    <property type="match status" value="1"/>
</dbReference>
<name>A0ABU9B044_9BACT</name>
<reference evidence="2 3" key="1">
    <citation type="submission" date="2024-04" db="EMBL/GenBank/DDBJ databases">
        <title>Luteolibacter sp. isolated from soil.</title>
        <authorList>
            <person name="An J."/>
        </authorList>
    </citation>
    <scope>NUCLEOTIDE SEQUENCE [LARGE SCALE GENOMIC DNA]</scope>
    <source>
        <strain evidence="2 3">Y139</strain>
    </source>
</reference>
<sequence length="137" mass="14742">MNKIGIKEAGFTGYPALDIEETRKFYRDIIGLKEGMVFEHEGKAGWVEFEIPGGHTLAIAQANDQWQPNAGGGGLAFELEDLDIALEKLAAAGVKIILPAQDFPVCRMALIADPSGNTVALHQKKPNHPECSGSCSH</sequence>
<dbReference type="PANTHER" id="PTHR33993:SF2">
    <property type="entry name" value="VOC DOMAIN-CONTAINING PROTEIN"/>
    <property type="match status" value="1"/>
</dbReference>
<dbReference type="RefSeq" id="WP_341406931.1">
    <property type="nucleotide sequence ID" value="NZ_JBBUKT010000010.1"/>
</dbReference>
<dbReference type="PROSITE" id="PS51819">
    <property type="entry name" value="VOC"/>
    <property type="match status" value="1"/>
</dbReference>
<keyword evidence="3" id="KW-1185">Reference proteome</keyword>
<dbReference type="Pfam" id="PF00903">
    <property type="entry name" value="Glyoxalase"/>
    <property type="match status" value="1"/>
</dbReference>
<dbReference type="Proteomes" id="UP001371305">
    <property type="component" value="Unassembled WGS sequence"/>
</dbReference>
<dbReference type="InterPro" id="IPR037523">
    <property type="entry name" value="VOC_core"/>
</dbReference>
<evidence type="ECO:0000259" key="1">
    <source>
        <dbReference type="PROSITE" id="PS51819"/>
    </source>
</evidence>
<dbReference type="InterPro" id="IPR052164">
    <property type="entry name" value="Anthracycline_SecMetBiosynth"/>
</dbReference>
<evidence type="ECO:0000313" key="3">
    <source>
        <dbReference type="Proteomes" id="UP001371305"/>
    </source>
</evidence>
<protein>
    <submittedName>
        <fullName evidence="2">VOC family protein</fullName>
    </submittedName>
</protein>
<evidence type="ECO:0000313" key="2">
    <source>
        <dbReference type="EMBL" id="MEK7953168.1"/>
    </source>
</evidence>
<feature type="domain" description="VOC" evidence="1">
    <location>
        <begin position="8"/>
        <end position="124"/>
    </location>
</feature>
<gene>
    <name evidence="2" type="ORF">WKV53_21820</name>
</gene>
<dbReference type="PANTHER" id="PTHR33993">
    <property type="entry name" value="GLYOXALASE-RELATED"/>
    <property type="match status" value="1"/>
</dbReference>
<dbReference type="EMBL" id="JBBUKT010000010">
    <property type="protein sequence ID" value="MEK7953168.1"/>
    <property type="molecule type" value="Genomic_DNA"/>
</dbReference>
<comment type="caution">
    <text evidence="2">The sequence shown here is derived from an EMBL/GenBank/DDBJ whole genome shotgun (WGS) entry which is preliminary data.</text>
</comment>
<dbReference type="InterPro" id="IPR029068">
    <property type="entry name" value="Glyas_Bleomycin-R_OHBP_Dase"/>
</dbReference>
<accession>A0ABU9B044</accession>
<proteinExistence type="predicted"/>
<dbReference type="InterPro" id="IPR004360">
    <property type="entry name" value="Glyas_Fos-R_dOase_dom"/>
</dbReference>